<evidence type="ECO:0000256" key="5">
    <source>
        <dbReference type="ARBA" id="ARBA00022764"/>
    </source>
</evidence>
<sequence>MPYLNEGGNLAASKTFTHSECFRPFRSLPQMTNRSPARLSLLFLPVFALFSMPVAAAAQDFEPALGPAETFSFETLAEEAKALSQKPFEPYPVEHPELFEAIDYDAHWKIMFRKDHTIDVGDAPVQFFHQGRYFKEPVTISLVEDGEAREVLYSSDYFAMPDDSPAKAVEDFAGWAGFRVMRPDMKTDWISFLGASYFRTDGPDRQYGLSARALAVDTGLARPEEFPRFTSFYLEKDDKPGDGIVIYALLDSKSVAGAYRIEAENEDGEGQVLHITSRLFFREAVERLGVAPLTSMYWYSETHRNMAFDWRPEVHDSDGLEVVTGSGEQIWRPLNNPPRVVTSSFFDENPEGFGLIQRDRNFDHYQDDGVFYNRRASAWVTPDGDWGRGAVQLVELPSDDEIYDNIVAYWLPENLPEAGEERDFSYTLTWARTAPPNERLAETTASRIGRGGVPGQPRPGDQVKVVVDFSGPAVEGLTAEDGVEAEISVGGGAEVINAYAMPIVGTDDWRMTYDLKFDGTADTIDVRAYLSEDGEPLTETWLGQFHPGQFAPH</sequence>
<dbReference type="EMBL" id="VCLB01000003">
    <property type="protein sequence ID" value="TNB48771.1"/>
    <property type="molecule type" value="Genomic_DNA"/>
</dbReference>
<dbReference type="InterPro" id="IPR014756">
    <property type="entry name" value="Ig_E-set"/>
</dbReference>
<dbReference type="GO" id="GO:0003824">
    <property type="term" value="F:catalytic activity"/>
    <property type="evidence" value="ECO:0007669"/>
    <property type="project" value="InterPro"/>
</dbReference>
<protein>
    <submittedName>
        <fullName evidence="7">Glucan biosynthesis protein</fullName>
    </submittedName>
</protein>
<accession>A0A5C4JUD7</accession>
<dbReference type="GO" id="GO:0051274">
    <property type="term" value="P:beta-glucan biosynthetic process"/>
    <property type="evidence" value="ECO:0007669"/>
    <property type="project" value="TreeGrafter"/>
</dbReference>
<evidence type="ECO:0000256" key="2">
    <source>
        <dbReference type="ARBA" id="ARBA00005001"/>
    </source>
</evidence>
<evidence type="ECO:0000259" key="6">
    <source>
        <dbReference type="Pfam" id="PF04349"/>
    </source>
</evidence>
<keyword evidence="8" id="KW-1185">Reference proteome</keyword>
<keyword evidence="5" id="KW-0574">Periplasm</keyword>
<keyword evidence="4" id="KW-0732">Signal</keyword>
<dbReference type="PANTHER" id="PTHR30504">
    <property type="entry name" value="GLUCANS BIOSYNTHESIS PROTEIN"/>
    <property type="match status" value="1"/>
</dbReference>
<dbReference type="Gene3D" id="2.70.98.10">
    <property type="match status" value="1"/>
</dbReference>
<proteinExistence type="inferred from homology"/>
<name>A0A5C4JUD7_9HYPH</name>
<dbReference type="SUPFAM" id="SSF81296">
    <property type="entry name" value="E set domains"/>
    <property type="match status" value="1"/>
</dbReference>
<evidence type="ECO:0000313" key="7">
    <source>
        <dbReference type="EMBL" id="TNB48771.1"/>
    </source>
</evidence>
<comment type="similarity">
    <text evidence="3">Belongs to the OpgD/OpgG family.</text>
</comment>
<dbReference type="SUPFAM" id="SSF74650">
    <property type="entry name" value="Galactose mutarotase-like"/>
    <property type="match status" value="1"/>
</dbReference>
<dbReference type="Gene3D" id="2.60.40.10">
    <property type="entry name" value="Immunoglobulins"/>
    <property type="match status" value="1"/>
</dbReference>
<dbReference type="OrthoDB" id="9777817at2"/>
<dbReference type="InterPro" id="IPR013783">
    <property type="entry name" value="Ig-like_fold"/>
</dbReference>
<gene>
    <name evidence="7" type="ORF">FF124_06495</name>
</gene>
<dbReference type="InterPro" id="IPR007444">
    <property type="entry name" value="Glucan_biosyn_MdoG_C"/>
</dbReference>
<dbReference type="Pfam" id="PF04349">
    <property type="entry name" value="MdoG"/>
    <property type="match status" value="1"/>
</dbReference>
<evidence type="ECO:0000256" key="3">
    <source>
        <dbReference type="ARBA" id="ARBA00009284"/>
    </source>
</evidence>
<dbReference type="Proteomes" id="UP000307874">
    <property type="component" value="Unassembled WGS sequence"/>
</dbReference>
<evidence type="ECO:0000256" key="1">
    <source>
        <dbReference type="ARBA" id="ARBA00004418"/>
    </source>
</evidence>
<feature type="domain" description="Glucan biosynthesis periplasmic MdoG C-terminal" evidence="6">
    <location>
        <begin position="71"/>
        <end position="544"/>
    </location>
</feature>
<dbReference type="InterPro" id="IPR011013">
    <property type="entry name" value="Gal_mutarotase_sf_dom"/>
</dbReference>
<dbReference type="PANTHER" id="PTHR30504:SF3">
    <property type="entry name" value="GLUCANS BIOSYNTHESIS PROTEIN D"/>
    <property type="match status" value="1"/>
</dbReference>
<dbReference type="InterPro" id="IPR014438">
    <property type="entry name" value="Glucan_biosyn_MdoG/MdoD"/>
</dbReference>
<organism evidence="7 8">
    <name type="scientific">Martelella lutilitoris</name>
    <dbReference type="NCBI Taxonomy" id="2583532"/>
    <lineage>
        <taxon>Bacteria</taxon>
        <taxon>Pseudomonadati</taxon>
        <taxon>Pseudomonadota</taxon>
        <taxon>Alphaproteobacteria</taxon>
        <taxon>Hyphomicrobiales</taxon>
        <taxon>Aurantimonadaceae</taxon>
        <taxon>Martelella</taxon>
    </lineage>
</organism>
<comment type="subcellular location">
    <subcellularLocation>
        <location evidence="1">Periplasm</location>
    </subcellularLocation>
</comment>
<evidence type="ECO:0000256" key="4">
    <source>
        <dbReference type="ARBA" id="ARBA00022729"/>
    </source>
</evidence>
<comment type="caution">
    <text evidence="7">The sequence shown here is derived from an EMBL/GenBank/DDBJ whole genome shotgun (WGS) entry which is preliminary data.</text>
</comment>
<dbReference type="InterPro" id="IPR014718">
    <property type="entry name" value="GH-type_carb-bd"/>
</dbReference>
<reference evidence="7 8" key="1">
    <citation type="submission" date="2019-06" db="EMBL/GenBank/DDBJ databases">
        <title>Martelella lutilitoris sp. nov., isolated from a tidal mudflat.</title>
        <authorList>
            <person name="Kim Y.-J."/>
        </authorList>
    </citation>
    <scope>NUCLEOTIDE SEQUENCE [LARGE SCALE GENOMIC DNA]</scope>
    <source>
        <strain evidence="7 8">GH2-6</strain>
    </source>
</reference>
<dbReference type="UniPathway" id="UPA00637"/>
<dbReference type="PIRSF" id="PIRSF006281">
    <property type="entry name" value="MdoG"/>
    <property type="match status" value="1"/>
</dbReference>
<comment type="pathway">
    <text evidence="2">Glycan metabolism; osmoregulated periplasmic glucan (OPG) biosynthesis.</text>
</comment>
<evidence type="ECO:0000313" key="8">
    <source>
        <dbReference type="Proteomes" id="UP000307874"/>
    </source>
</evidence>
<dbReference type="GO" id="GO:0030288">
    <property type="term" value="C:outer membrane-bounded periplasmic space"/>
    <property type="evidence" value="ECO:0007669"/>
    <property type="project" value="TreeGrafter"/>
</dbReference>
<dbReference type="GO" id="GO:0030246">
    <property type="term" value="F:carbohydrate binding"/>
    <property type="evidence" value="ECO:0007669"/>
    <property type="project" value="InterPro"/>
</dbReference>
<dbReference type="AlphaFoldDB" id="A0A5C4JUD7"/>